<gene>
    <name evidence="3" type="ORF">C1I89_22310</name>
</gene>
<organism evidence="3 4">
    <name type="scientific">Achromobacter pulmonis</name>
    <dbReference type="NCBI Taxonomy" id="1389932"/>
    <lineage>
        <taxon>Bacteria</taxon>
        <taxon>Pseudomonadati</taxon>
        <taxon>Pseudomonadota</taxon>
        <taxon>Betaproteobacteria</taxon>
        <taxon>Burkholderiales</taxon>
        <taxon>Alcaligenaceae</taxon>
        <taxon>Achromobacter</taxon>
    </lineage>
</organism>
<dbReference type="InterPro" id="IPR006497">
    <property type="entry name" value="Phage_lambda_VrpO_N"/>
</dbReference>
<feature type="region of interest" description="Disordered" evidence="1">
    <location>
        <begin position="134"/>
        <end position="231"/>
    </location>
</feature>
<dbReference type="InterPro" id="IPR036388">
    <property type="entry name" value="WH-like_DNA-bd_sf"/>
</dbReference>
<feature type="compositionally biased region" description="Polar residues" evidence="1">
    <location>
        <begin position="151"/>
        <end position="164"/>
    </location>
</feature>
<dbReference type="Proteomes" id="UP000235994">
    <property type="component" value="Unassembled WGS sequence"/>
</dbReference>
<dbReference type="NCBIfam" id="TIGR01610">
    <property type="entry name" value="phage_O_Nterm"/>
    <property type="match status" value="1"/>
</dbReference>
<sequence>MAGGGGARVSAVVRGGGMSAVVLPMTPKSPQLENGFMRISNELEDAILAHPLTDRQHKVLRAVMRKTYGFGKKEDDLSASQLASILAKTPRQHVSTALNELAAMKVIHKRPGRYGSVVGVNKNYAEWLPSVPTAPAASPESGQGGSPESGHLSQNGTCPESGQVSRIGDAGSPESGQVASPESGHTKDNLPKDNQQKEVTADAVPSGDGQLALTAPEETDAPPPVCQPLLLADGSEHLPTAQEVAEWSAAFPLVNVPDATRQMAVWLKANPAKRKTRRGINKFIVNWLGGAQRDASVPGHRNAVAKPAGKGQRQHGNFDRQDYRSGVDDDGRF</sequence>
<feature type="compositionally biased region" description="Basic and acidic residues" evidence="1">
    <location>
        <begin position="184"/>
        <end position="200"/>
    </location>
</feature>
<dbReference type="Pfam" id="PF04492">
    <property type="entry name" value="Phage_rep_O"/>
    <property type="match status" value="1"/>
</dbReference>
<accession>A0A2N8KDN5</accession>
<name>A0A2N8KDN5_9BURK</name>
<evidence type="ECO:0000256" key="1">
    <source>
        <dbReference type="SAM" id="MobiDB-lite"/>
    </source>
</evidence>
<feature type="region of interest" description="Disordered" evidence="1">
    <location>
        <begin position="294"/>
        <end position="333"/>
    </location>
</feature>
<feature type="domain" description="Bacteriophage lambda Replication protein O N-terminal" evidence="2">
    <location>
        <begin position="31"/>
        <end position="127"/>
    </location>
</feature>
<evidence type="ECO:0000313" key="3">
    <source>
        <dbReference type="EMBL" id="PND31574.1"/>
    </source>
</evidence>
<dbReference type="GO" id="GO:0006260">
    <property type="term" value="P:DNA replication"/>
    <property type="evidence" value="ECO:0007669"/>
    <property type="project" value="InterPro"/>
</dbReference>
<feature type="compositionally biased region" description="Basic and acidic residues" evidence="1">
    <location>
        <begin position="316"/>
        <end position="333"/>
    </location>
</feature>
<dbReference type="AlphaFoldDB" id="A0A2N8KDN5"/>
<dbReference type="Gene3D" id="1.10.10.10">
    <property type="entry name" value="Winged helix-like DNA-binding domain superfamily/Winged helix DNA-binding domain"/>
    <property type="match status" value="1"/>
</dbReference>
<evidence type="ECO:0000259" key="2">
    <source>
        <dbReference type="Pfam" id="PF04492"/>
    </source>
</evidence>
<keyword evidence="4" id="KW-1185">Reference proteome</keyword>
<dbReference type="EMBL" id="POQS01000006">
    <property type="protein sequence ID" value="PND31574.1"/>
    <property type="molecule type" value="Genomic_DNA"/>
</dbReference>
<evidence type="ECO:0000313" key="4">
    <source>
        <dbReference type="Proteomes" id="UP000235994"/>
    </source>
</evidence>
<proteinExistence type="predicted"/>
<comment type="caution">
    <text evidence="3">The sequence shown here is derived from an EMBL/GenBank/DDBJ whole genome shotgun (WGS) entry which is preliminary data.</text>
</comment>
<reference evidence="3 4" key="1">
    <citation type="submission" date="2018-01" db="EMBL/GenBank/DDBJ databases">
        <title>The draft genome of an aniline degradation strain ANB-1.</title>
        <authorList>
            <person name="Zhang L."/>
            <person name="Jiang J."/>
        </authorList>
    </citation>
    <scope>NUCLEOTIDE SEQUENCE [LARGE SCALE GENOMIC DNA]</scope>
    <source>
        <strain evidence="3 4">ANB-1</strain>
    </source>
</reference>
<protein>
    <recommendedName>
        <fullName evidence="2">Bacteriophage lambda Replication protein O N-terminal domain-containing protein</fullName>
    </recommendedName>
</protein>